<organism evidence="3 4">
    <name type="scientific">Priapulus caudatus</name>
    <name type="common">Priapulid worm</name>
    <dbReference type="NCBI Taxonomy" id="37621"/>
    <lineage>
        <taxon>Eukaryota</taxon>
        <taxon>Metazoa</taxon>
        <taxon>Ecdysozoa</taxon>
        <taxon>Scalidophora</taxon>
        <taxon>Priapulida</taxon>
        <taxon>Priapulimorpha</taxon>
        <taxon>Priapulimorphida</taxon>
        <taxon>Priapulidae</taxon>
        <taxon>Priapulus</taxon>
    </lineage>
</organism>
<dbReference type="RefSeq" id="XP_014676029.1">
    <property type="nucleotide sequence ID" value="XM_014820543.1"/>
</dbReference>
<gene>
    <name evidence="4" type="primary">LOC106816010</name>
</gene>
<accession>A0ABM1EV08</accession>
<dbReference type="PANTHER" id="PTHR22954:SF3">
    <property type="entry name" value="PROTEIN CBG08539"/>
    <property type="match status" value="1"/>
</dbReference>
<evidence type="ECO:0000256" key="1">
    <source>
        <dbReference type="SAM" id="Coils"/>
    </source>
</evidence>
<dbReference type="PANTHER" id="PTHR22954">
    <property type="entry name" value="RETROVIRAL PROTEASE-RELATED"/>
    <property type="match status" value="1"/>
</dbReference>
<dbReference type="Proteomes" id="UP000695022">
    <property type="component" value="Unplaced"/>
</dbReference>
<feature type="region of interest" description="Disordered" evidence="2">
    <location>
        <begin position="104"/>
        <end position="129"/>
    </location>
</feature>
<protein>
    <submittedName>
        <fullName evidence="4">Uncharacterized protein LOC106816010</fullName>
    </submittedName>
</protein>
<feature type="compositionally biased region" description="Pro residues" evidence="2">
    <location>
        <begin position="109"/>
        <end position="124"/>
    </location>
</feature>
<dbReference type="GeneID" id="106816010"/>
<keyword evidence="1" id="KW-0175">Coiled coil</keyword>
<reference evidence="4" key="1">
    <citation type="submission" date="2025-08" db="UniProtKB">
        <authorList>
            <consortium name="RefSeq"/>
        </authorList>
    </citation>
    <scope>IDENTIFICATION</scope>
</reference>
<feature type="coiled-coil region" evidence="1">
    <location>
        <begin position="39"/>
        <end position="66"/>
    </location>
</feature>
<evidence type="ECO:0000313" key="4">
    <source>
        <dbReference type="RefSeq" id="XP_014676029.1"/>
    </source>
</evidence>
<sequence>MSMKILKTSLTKAKNNVTVKINDSEELLKTTTDGDVVSNSKLELQRDLLNTSLKHLEKAMEKLTIAIETDPDESQKCETTLDEATDLTFKTGDLICQLESEIKKGSAVPPAPPKPSADPEQPTPHKPKSAVSLPTYYLPHFDGNVMTWFSFWDSYEAAVHKREDLAPVEKFNYLRSVLKGDAYRAISGMELSNANYKNALRIPAPLGPSNVPEAVRIMPILIRSVRELLITTGISAAIINKVNRRLAWSRESGAL</sequence>
<dbReference type="Pfam" id="PF03564">
    <property type="entry name" value="DUF1759"/>
    <property type="match status" value="1"/>
</dbReference>
<keyword evidence="3" id="KW-1185">Reference proteome</keyword>
<name>A0ABM1EV08_PRICU</name>
<proteinExistence type="predicted"/>
<evidence type="ECO:0000313" key="3">
    <source>
        <dbReference type="Proteomes" id="UP000695022"/>
    </source>
</evidence>
<evidence type="ECO:0000256" key="2">
    <source>
        <dbReference type="SAM" id="MobiDB-lite"/>
    </source>
</evidence>
<dbReference type="InterPro" id="IPR005312">
    <property type="entry name" value="DUF1759"/>
</dbReference>